<comment type="subcellular location">
    <subcellularLocation>
        <location evidence="1">Cytoplasm</location>
    </subcellularLocation>
</comment>
<dbReference type="PANTHER" id="PTHR42713:SF3">
    <property type="entry name" value="TRANSCRIPTIONAL REGULATORY PROTEIN HPTR"/>
    <property type="match status" value="1"/>
</dbReference>
<dbReference type="InterPro" id="IPR018060">
    <property type="entry name" value="HTH_AraC"/>
</dbReference>
<dbReference type="Gene3D" id="3.40.50.2300">
    <property type="match status" value="1"/>
</dbReference>
<keyword evidence="6" id="KW-0238">DNA-binding</keyword>
<dbReference type="PROSITE" id="PS01124">
    <property type="entry name" value="HTH_ARAC_FAMILY_2"/>
    <property type="match status" value="1"/>
</dbReference>
<feature type="domain" description="Response regulatory" evidence="10">
    <location>
        <begin position="26"/>
        <end position="143"/>
    </location>
</feature>
<dbReference type="PROSITE" id="PS50110">
    <property type="entry name" value="RESPONSE_REGULATORY"/>
    <property type="match status" value="1"/>
</dbReference>
<evidence type="ECO:0000256" key="7">
    <source>
        <dbReference type="ARBA" id="ARBA00023163"/>
    </source>
</evidence>
<evidence type="ECO:0000256" key="1">
    <source>
        <dbReference type="ARBA" id="ARBA00004496"/>
    </source>
</evidence>
<accession>A0A6L8V933</accession>
<dbReference type="Proteomes" id="UP000481087">
    <property type="component" value="Unassembled WGS sequence"/>
</dbReference>
<evidence type="ECO:0000313" key="12">
    <source>
        <dbReference type="Proteomes" id="UP000481087"/>
    </source>
</evidence>
<dbReference type="PANTHER" id="PTHR42713">
    <property type="entry name" value="HISTIDINE KINASE-RELATED"/>
    <property type="match status" value="1"/>
</dbReference>
<dbReference type="PRINTS" id="PR00032">
    <property type="entry name" value="HTHARAC"/>
</dbReference>
<sequence length="568" mass="65975">MQHGRTWDDDEDCNSQNKGGRPVRLKAILADDEPNILRNLQAVIPWDELDIDIVGTAKNGIEALELSSLYGPDMVMSDIRMPLMDGITFVQKLREINEACKVLMVTGYQDFEYARSLMRVGVSDYILKPINYEELENCIRKLALEVRENKAIKQEEQQKWGKMKNLAYEKILQDVLMNCTEISTHTLLPIDNKDLETMRYSFMMIDVDDYSQKSLPWSEQERKLWNFAVRNVMQDSLADYKAEYSVLQMREGEWCLLIQWDTGGEEDMGTQAVEALTEQTQMQSNLQEVAIKLQRDVRESVKLGISVGFYPSAVGLRLLSDTYRKLQRFMQLNLDKQESVLLYKESKESTDANSSLWYLVEEIVTGLKQLNRTKTEDALNRLKFLLEGLPNSSFARAYQMLHFLILHVLRELREMNSLDAQEEEQVWRQLDKSESIQHLLQVMVQLAAIGLEGTNKKKNSEILMTAAKEYIRTHYSNDFGIEDIASSLGISSSYFSLLFKQHFGETFVEYVTKHRMELAKSMLLHSDKNITDIGRSVGYMERRYFTKVFQKFTGEIPSEYREKRMEPK</sequence>
<evidence type="ECO:0000256" key="4">
    <source>
        <dbReference type="ARBA" id="ARBA00023012"/>
    </source>
</evidence>
<feature type="domain" description="HTH araC/xylS-type" evidence="9">
    <location>
        <begin position="465"/>
        <end position="563"/>
    </location>
</feature>
<dbReference type="CDD" id="cd17536">
    <property type="entry name" value="REC_YesN-like"/>
    <property type="match status" value="1"/>
</dbReference>
<evidence type="ECO:0000256" key="5">
    <source>
        <dbReference type="ARBA" id="ARBA00023015"/>
    </source>
</evidence>
<dbReference type="InterPro" id="IPR001789">
    <property type="entry name" value="Sig_transdc_resp-reg_receiver"/>
</dbReference>
<dbReference type="InterPro" id="IPR051552">
    <property type="entry name" value="HptR"/>
</dbReference>
<name>A0A6L8V933_9BACL</name>
<gene>
    <name evidence="11" type="ORF">GQF01_28935</name>
</gene>
<dbReference type="Gene3D" id="1.10.10.60">
    <property type="entry name" value="Homeodomain-like"/>
    <property type="match status" value="2"/>
</dbReference>
<evidence type="ECO:0000313" key="11">
    <source>
        <dbReference type="EMBL" id="MZQ86131.1"/>
    </source>
</evidence>
<evidence type="ECO:0000256" key="8">
    <source>
        <dbReference type="PROSITE-ProRule" id="PRU00169"/>
    </source>
</evidence>
<dbReference type="InterPro" id="IPR011006">
    <property type="entry name" value="CheY-like_superfamily"/>
</dbReference>
<dbReference type="SUPFAM" id="SSF46689">
    <property type="entry name" value="Homeodomain-like"/>
    <property type="match status" value="2"/>
</dbReference>
<dbReference type="InterPro" id="IPR009057">
    <property type="entry name" value="Homeodomain-like_sf"/>
</dbReference>
<keyword evidence="4" id="KW-0902">Two-component regulatory system</keyword>
<dbReference type="Pfam" id="PF12833">
    <property type="entry name" value="HTH_18"/>
    <property type="match status" value="1"/>
</dbReference>
<dbReference type="AlphaFoldDB" id="A0A6L8V933"/>
<dbReference type="GO" id="GO:0000160">
    <property type="term" value="P:phosphorelay signal transduction system"/>
    <property type="evidence" value="ECO:0007669"/>
    <property type="project" value="UniProtKB-KW"/>
</dbReference>
<organism evidence="11 12">
    <name type="scientific">Paenibacillus silvestris</name>
    <dbReference type="NCBI Taxonomy" id="2606219"/>
    <lineage>
        <taxon>Bacteria</taxon>
        <taxon>Bacillati</taxon>
        <taxon>Bacillota</taxon>
        <taxon>Bacilli</taxon>
        <taxon>Bacillales</taxon>
        <taxon>Paenibacillaceae</taxon>
        <taxon>Paenibacillus</taxon>
    </lineage>
</organism>
<dbReference type="SMART" id="SM00342">
    <property type="entry name" value="HTH_ARAC"/>
    <property type="match status" value="1"/>
</dbReference>
<dbReference type="GO" id="GO:0043565">
    <property type="term" value="F:sequence-specific DNA binding"/>
    <property type="evidence" value="ECO:0007669"/>
    <property type="project" value="InterPro"/>
</dbReference>
<reference evidence="11 12" key="1">
    <citation type="submission" date="2019-12" db="EMBL/GenBank/DDBJ databases">
        <title>Paenibacillus sp. nov. sp. isolated from soil.</title>
        <authorList>
            <person name="Kim J."/>
            <person name="Jeong S.E."/>
            <person name="Jung H.S."/>
            <person name="Jeon C.O."/>
        </authorList>
    </citation>
    <scope>NUCLEOTIDE SEQUENCE [LARGE SCALE GENOMIC DNA]</scope>
    <source>
        <strain evidence="11 12">5J-6</strain>
    </source>
</reference>
<dbReference type="EMBL" id="WTUZ01000038">
    <property type="protein sequence ID" value="MZQ86131.1"/>
    <property type="molecule type" value="Genomic_DNA"/>
</dbReference>
<evidence type="ECO:0000256" key="6">
    <source>
        <dbReference type="ARBA" id="ARBA00023125"/>
    </source>
</evidence>
<comment type="caution">
    <text evidence="11">The sequence shown here is derived from an EMBL/GenBank/DDBJ whole genome shotgun (WGS) entry which is preliminary data.</text>
</comment>
<keyword evidence="3 8" id="KW-0597">Phosphoprotein</keyword>
<dbReference type="InterPro" id="IPR020449">
    <property type="entry name" value="Tscrpt_reg_AraC-type_HTH"/>
</dbReference>
<proteinExistence type="predicted"/>
<evidence type="ECO:0000259" key="9">
    <source>
        <dbReference type="PROSITE" id="PS01124"/>
    </source>
</evidence>
<keyword evidence="7" id="KW-0804">Transcription</keyword>
<feature type="modified residue" description="4-aspartylphosphate" evidence="8">
    <location>
        <position position="78"/>
    </location>
</feature>
<dbReference type="GO" id="GO:0003700">
    <property type="term" value="F:DNA-binding transcription factor activity"/>
    <property type="evidence" value="ECO:0007669"/>
    <property type="project" value="InterPro"/>
</dbReference>
<keyword evidence="5" id="KW-0805">Transcription regulation</keyword>
<keyword evidence="12" id="KW-1185">Reference proteome</keyword>
<evidence type="ECO:0000256" key="3">
    <source>
        <dbReference type="ARBA" id="ARBA00022553"/>
    </source>
</evidence>
<dbReference type="GO" id="GO:0005737">
    <property type="term" value="C:cytoplasm"/>
    <property type="evidence" value="ECO:0007669"/>
    <property type="project" value="UniProtKB-SubCell"/>
</dbReference>
<protein>
    <submittedName>
        <fullName evidence="11">Response regulator</fullName>
    </submittedName>
</protein>
<dbReference type="Pfam" id="PF00072">
    <property type="entry name" value="Response_reg"/>
    <property type="match status" value="1"/>
</dbReference>
<dbReference type="SUPFAM" id="SSF52172">
    <property type="entry name" value="CheY-like"/>
    <property type="match status" value="1"/>
</dbReference>
<keyword evidence="2" id="KW-0963">Cytoplasm</keyword>
<dbReference type="SMART" id="SM00448">
    <property type="entry name" value="REC"/>
    <property type="match status" value="1"/>
</dbReference>
<evidence type="ECO:0000256" key="2">
    <source>
        <dbReference type="ARBA" id="ARBA00022490"/>
    </source>
</evidence>
<evidence type="ECO:0000259" key="10">
    <source>
        <dbReference type="PROSITE" id="PS50110"/>
    </source>
</evidence>